<organism evidence="11 12">
    <name type="scientific">Actinomycetospora atypica</name>
    <dbReference type="NCBI Taxonomy" id="1290095"/>
    <lineage>
        <taxon>Bacteria</taxon>
        <taxon>Bacillati</taxon>
        <taxon>Actinomycetota</taxon>
        <taxon>Actinomycetes</taxon>
        <taxon>Pseudonocardiales</taxon>
        <taxon>Pseudonocardiaceae</taxon>
        <taxon>Actinomycetospora</taxon>
    </lineage>
</organism>
<keyword evidence="5" id="KW-0274">FAD</keyword>
<dbReference type="PROSITE" id="PS51384">
    <property type="entry name" value="FAD_FR"/>
    <property type="match status" value="1"/>
</dbReference>
<evidence type="ECO:0000313" key="12">
    <source>
        <dbReference type="Proteomes" id="UP001595947"/>
    </source>
</evidence>
<dbReference type="InterPro" id="IPR012675">
    <property type="entry name" value="Beta-grasp_dom_sf"/>
</dbReference>
<proteinExistence type="predicted"/>
<keyword evidence="7" id="KW-0408">Iron</keyword>
<evidence type="ECO:0000256" key="2">
    <source>
        <dbReference type="ARBA" id="ARBA00022630"/>
    </source>
</evidence>
<evidence type="ECO:0000256" key="7">
    <source>
        <dbReference type="ARBA" id="ARBA00023004"/>
    </source>
</evidence>
<dbReference type="PANTHER" id="PTHR47354:SF6">
    <property type="entry name" value="NADH OXIDOREDUCTASE HCR"/>
    <property type="match status" value="1"/>
</dbReference>
<protein>
    <submittedName>
        <fullName evidence="11">Flavin reductase family protein</fullName>
    </submittedName>
</protein>
<dbReference type="Gene3D" id="3.10.20.30">
    <property type="match status" value="1"/>
</dbReference>
<dbReference type="RefSeq" id="WP_378038797.1">
    <property type="nucleotide sequence ID" value="NZ_JBHSIV010000037.1"/>
</dbReference>
<dbReference type="InterPro" id="IPR050415">
    <property type="entry name" value="MRET"/>
</dbReference>
<dbReference type="CDD" id="cd00207">
    <property type="entry name" value="fer2"/>
    <property type="match status" value="1"/>
</dbReference>
<dbReference type="Gene3D" id="3.40.50.80">
    <property type="entry name" value="Nucleotide-binding domain of ferredoxin-NADP reductase (FNR) module"/>
    <property type="match status" value="1"/>
</dbReference>
<dbReference type="Gene3D" id="2.40.30.10">
    <property type="entry name" value="Translation factors"/>
    <property type="match status" value="1"/>
</dbReference>
<accession>A0ABV9YRT4</accession>
<dbReference type="Pfam" id="PF00111">
    <property type="entry name" value="Fer2"/>
    <property type="match status" value="1"/>
</dbReference>
<evidence type="ECO:0000256" key="8">
    <source>
        <dbReference type="ARBA" id="ARBA00023014"/>
    </source>
</evidence>
<name>A0ABV9YRT4_9PSEU</name>
<keyword evidence="12" id="KW-1185">Reference proteome</keyword>
<dbReference type="Proteomes" id="UP001595947">
    <property type="component" value="Unassembled WGS sequence"/>
</dbReference>
<dbReference type="PROSITE" id="PS51085">
    <property type="entry name" value="2FE2S_FER_2"/>
    <property type="match status" value="1"/>
</dbReference>
<evidence type="ECO:0000313" key="11">
    <source>
        <dbReference type="EMBL" id="MFC5065468.1"/>
    </source>
</evidence>
<dbReference type="PANTHER" id="PTHR47354">
    <property type="entry name" value="NADH OXIDOREDUCTASE HCR"/>
    <property type="match status" value="1"/>
</dbReference>
<dbReference type="InterPro" id="IPR001041">
    <property type="entry name" value="2Fe-2S_ferredoxin-type"/>
</dbReference>
<keyword evidence="2" id="KW-0285">Flavoprotein</keyword>
<reference evidence="12" key="1">
    <citation type="journal article" date="2019" name="Int. J. Syst. Evol. Microbiol.">
        <title>The Global Catalogue of Microorganisms (GCM) 10K type strain sequencing project: providing services to taxonomists for standard genome sequencing and annotation.</title>
        <authorList>
            <consortium name="The Broad Institute Genomics Platform"/>
            <consortium name="The Broad Institute Genome Sequencing Center for Infectious Disease"/>
            <person name="Wu L."/>
            <person name="Ma J."/>
        </authorList>
    </citation>
    <scope>NUCLEOTIDE SEQUENCE [LARGE SCALE GENOMIC DNA]</scope>
    <source>
        <strain evidence="12">CGMCC 4.7093</strain>
    </source>
</reference>
<evidence type="ECO:0000256" key="6">
    <source>
        <dbReference type="ARBA" id="ARBA00023002"/>
    </source>
</evidence>
<comment type="cofactor">
    <cofactor evidence="1">
        <name>FAD</name>
        <dbReference type="ChEBI" id="CHEBI:57692"/>
    </cofactor>
</comment>
<dbReference type="InterPro" id="IPR036010">
    <property type="entry name" value="2Fe-2S_ferredoxin-like_sf"/>
</dbReference>
<dbReference type="EMBL" id="JBHSIV010000037">
    <property type="protein sequence ID" value="MFC5065468.1"/>
    <property type="molecule type" value="Genomic_DNA"/>
</dbReference>
<feature type="domain" description="FAD-binding FR-type" evidence="10">
    <location>
        <begin position="32"/>
        <end position="133"/>
    </location>
</feature>
<dbReference type="SUPFAM" id="SSF63380">
    <property type="entry name" value="Riboflavin synthase domain-like"/>
    <property type="match status" value="1"/>
</dbReference>
<comment type="caution">
    <text evidence="11">The sequence shown here is derived from an EMBL/GenBank/DDBJ whole genome shotgun (WGS) entry which is preliminary data.</text>
</comment>
<evidence type="ECO:0000256" key="4">
    <source>
        <dbReference type="ARBA" id="ARBA00022723"/>
    </source>
</evidence>
<dbReference type="InterPro" id="IPR039261">
    <property type="entry name" value="FNR_nucleotide-bd"/>
</dbReference>
<evidence type="ECO:0000256" key="1">
    <source>
        <dbReference type="ARBA" id="ARBA00001974"/>
    </source>
</evidence>
<evidence type="ECO:0000256" key="5">
    <source>
        <dbReference type="ARBA" id="ARBA00022827"/>
    </source>
</evidence>
<dbReference type="InterPro" id="IPR017938">
    <property type="entry name" value="Riboflavin_synthase-like_b-brl"/>
</dbReference>
<evidence type="ECO:0000259" key="9">
    <source>
        <dbReference type="PROSITE" id="PS51085"/>
    </source>
</evidence>
<keyword evidence="6" id="KW-0560">Oxidoreductase</keyword>
<keyword evidence="8" id="KW-0411">Iron-sulfur</keyword>
<dbReference type="InterPro" id="IPR008333">
    <property type="entry name" value="Cbr1-like_FAD-bd_dom"/>
</dbReference>
<keyword evidence="4" id="KW-0479">Metal-binding</keyword>
<evidence type="ECO:0000256" key="3">
    <source>
        <dbReference type="ARBA" id="ARBA00022714"/>
    </source>
</evidence>
<dbReference type="SUPFAM" id="SSF54292">
    <property type="entry name" value="2Fe-2S ferredoxin-like"/>
    <property type="match status" value="1"/>
</dbReference>
<feature type="domain" description="2Fe-2S ferredoxin-type" evidence="9">
    <location>
        <begin position="266"/>
        <end position="350"/>
    </location>
</feature>
<dbReference type="Pfam" id="PF00970">
    <property type="entry name" value="FAD_binding_6"/>
    <property type="match status" value="1"/>
</dbReference>
<gene>
    <name evidence="11" type="ORF">ACFPBZ_24840</name>
</gene>
<keyword evidence="3" id="KW-0001">2Fe-2S</keyword>
<evidence type="ECO:0000259" key="10">
    <source>
        <dbReference type="PROSITE" id="PS51384"/>
    </source>
</evidence>
<dbReference type="SUPFAM" id="SSF52343">
    <property type="entry name" value="Ferredoxin reductase-like, C-terminal NADP-linked domain"/>
    <property type="match status" value="1"/>
</dbReference>
<dbReference type="InterPro" id="IPR017927">
    <property type="entry name" value="FAD-bd_FR_type"/>
</dbReference>
<sequence length="350" mass="35769">MIAGVLGRAARVVATPLLPDDYLALVNPLWSARHPRGRIVATRPVGPATTELTIRTGAGWQGHRPGQHVGLGVDIAGRRHWRTYSITSAPGADELTVSVTAVPDGSVSVHLARVAKVGDLVGLGPATGEWTATGPLLLVSGGSGVTPVLGLLRGGTVDDAVVVHSGRGTRLHAPELHRLAGASAATGERIVGNGSLRVLEHDSTAGRLRPADLDVLVPDWRSRTMLVCGPEAMIEAFSAHAAEAGVPSVVERFRPPTPVTTGGTGGTVTFTTSGVVAQADAATPLLRAGEDAGALLPSGCRMGICHTCVGRLSAGAVRNLQTGETESAQDGDVVVRTCVSAAAGDCRIDL</sequence>